<gene>
    <name evidence="1" type="ORF">TrLO_g2839</name>
</gene>
<name>A0A9W7CE79_9STRA</name>
<dbReference type="AlphaFoldDB" id="A0A9W7CE79"/>
<proteinExistence type="predicted"/>
<evidence type="ECO:0000313" key="2">
    <source>
        <dbReference type="Proteomes" id="UP001165122"/>
    </source>
</evidence>
<dbReference type="OrthoDB" id="203730at2759"/>
<dbReference type="EMBL" id="BRXW01000080">
    <property type="protein sequence ID" value="GMI04942.1"/>
    <property type="molecule type" value="Genomic_DNA"/>
</dbReference>
<dbReference type="Proteomes" id="UP001165122">
    <property type="component" value="Unassembled WGS sequence"/>
</dbReference>
<feature type="non-terminal residue" evidence="1">
    <location>
        <position position="1"/>
    </location>
</feature>
<comment type="caution">
    <text evidence="1">The sequence shown here is derived from an EMBL/GenBank/DDBJ whole genome shotgun (WGS) entry which is preliminary data.</text>
</comment>
<organism evidence="1 2">
    <name type="scientific">Triparma laevis f. longispina</name>
    <dbReference type="NCBI Taxonomy" id="1714387"/>
    <lineage>
        <taxon>Eukaryota</taxon>
        <taxon>Sar</taxon>
        <taxon>Stramenopiles</taxon>
        <taxon>Ochrophyta</taxon>
        <taxon>Bolidophyceae</taxon>
        <taxon>Parmales</taxon>
        <taxon>Triparmaceae</taxon>
        <taxon>Triparma</taxon>
    </lineage>
</organism>
<reference evidence="2" key="1">
    <citation type="journal article" date="2023" name="Commun. Biol.">
        <title>Genome analysis of Parmales, the sister group of diatoms, reveals the evolutionary specialization of diatoms from phago-mixotrophs to photoautotrophs.</title>
        <authorList>
            <person name="Ban H."/>
            <person name="Sato S."/>
            <person name="Yoshikawa S."/>
            <person name="Yamada K."/>
            <person name="Nakamura Y."/>
            <person name="Ichinomiya M."/>
            <person name="Sato N."/>
            <person name="Blanc-Mathieu R."/>
            <person name="Endo H."/>
            <person name="Kuwata A."/>
            <person name="Ogata H."/>
        </authorList>
    </citation>
    <scope>NUCLEOTIDE SEQUENCE [LARGE SCALE GENOMIC DNA]</scope>
    <source>
        <strain evidence="2">NIES 3700</strain>
    </source>
</reference>
<sequence length="589" mass="65773">MLKPSSLSHLCLRRSFLRLSSTLASNVEVKGKGNEKGEGRRKSRYAPSSAAVLNGRIMEGETFQATITFALASSPSMNYVNWATTFSTLGKFKNKKTNTDEFKKLIKEFEAKLDGGLKWIPIREVASVAQSFRYLGVDSYKFREFINSNAEEITTSGNPRSLADITLIYKEAGGEYFEEMERKEVVKLMCEGRVSNVAKYVAGVAKIGSKVPVLARVMDEEKVVEKFVRAHPQDLSTTVFGMARLGHEVPKFLEALGQKDVVDRIAGAYPEDISNTIWSFAAYGYKSPHLIEAITQREEVTQKIIGGREVDISRTIFALQKLEVEVPASLKEALRLKKAKRKNTKLMKEGAVDLPFKRGVSPVVIEQNLKLRELQKSKDWSGMLRYAAKRFEGFDHVNWTTLFSELGKFRFEGKKIAEDENFKKLLGEFEGVLEKEGLRWMDVRGIANVMHGLGLLRVESAVALAFVEDNCGTIVEEASAKEIADIANCYACLKFEGTELWGAIRAEKVVEKIMAGKVRNQTFVIWSAATLGHKVSLLAEALEEEAAIENMLGGEKHRVPVNLTNQLWALEAMGRGESMGRMVEAALKE</sequence>
<evidence type="ECO:0000313" key="1">
    <source>
        <dbReference type="EMBL" id="GMI04942.1"/>
    </source>
</evidence>
<accession>A0A9W7CE79</accession>
<keyword evidence="2" id="KW-1185">Reference proteome</keyword>
<protein>
    <submittedName>
        <fullName evidence="1">Uncharacterized protein</fullName>
    </submittedName>
</protein>